<dbReference type="InterPro" id="IPR011006">
    <property type="entry name" value="CheY-like_superfamily"/>
</dbReference>
<dbReference type="GO" id="GO:0003677">
    <property type="term" value="F:DNA binding"/>
    <property type="evidence" value="ECO:0007669"/>
    <property type="project" value="UniProtKB-KW"/>
</dbReference>
<reference evidence="7 8" key="1">
    <citation type="submission" date="2018-08" db="EMBL/GenBank/DDBJ databases">
        <title>Genomic Encyclopedia of Archaeal and Bacterial Type Strains, Phase II (KMG-II): from individual species to whole genera.</title>
        <authorList>
            <person name="Goeker M."/>
        </authorList>
    </citation>
    <scope>NUCLEOTIDE SEQUENCE [LARGE SCALE GENOMIC DNA]</scope>
    <source>
        <strain evidence="7 8">DSM 5002</strain>
    </source>
</reference>
<dbReference type="PANTHER" id="PTHR44688:SF16">
    <property type="entry name" value="DNA-BINDING TRANSCRIPTIONAL ACTIVATOR DEVR_DOSR"/>
    <property type="match status" value="1"/>
</dbReference>
<keyword evidence="2" id="KW-0238">DNA-binding</keyword>
<comment type="caution">
    <text evidence="7">The sequence shown here is derived from an EMBL/GenBank/DDBJ whole genome shotgun (WGS) entry which is preliminary data.</text>
</comment>
<dbReference type="SUPFAM" id="SSF46894">
    <property type="entry name" value="C-terminal effector domain of the bipartite response regulators"/>
    <property type="match status" value="1"/>
</dbReference>
<evidence type="ECO:0000256" key="3">
    <source>
        <dbReference type="ARBA" id="ARBA00023163"/>
    </source>
</evidence>
<proteinExistence type="predicted"/>
<feature type="modified residue" description="4-aspartylphosphate" evidence="4">
    <location>
        <position position="55"/>
    </location>
</feature>
<accession>A0A397PGS8</accession>
<feature type="domain" description="HTH luxR-type" evidence="5">
    <location>
        <begin position="137"/>
        <end position="202"/>
    </location>
</feature>
<keyword evidence="1" id="KW-0805">Transcription regulation</keyword>
<dbReference type="PROSITE" id="PS50110">
    <property type="entry name" value="RESPONSE_REGULATORY"/>
    <property type="match status" value="1"/>
</dbReference>
<dbReference type="OrthoDB" id="9782655at2"/>
<dbReference type="RefSeq" id="WP_119062057.1">
    <property type="nucleotide sequence ID" value="NZ_QXDF01000002.1"/>
</dbReference>
<evidence type="ECO:0000259" key="5">
    <source>
        <dbReference type="PROSITE" id="PS50043"/>
    </source>
</evidence>
<dbReference type="CDD" id="cd06170">
    <property type="entry name" value="LuxR_C_like"/>
    <property type="match status" value="1"/>
</dbReference>
<dbReference type="AlphaFoldDB" id="A0A397PGS8"/>
<dbReference type="InterPro" id="IPR000792">
    <property type="entry name" value="Tscrpt_reg_LuxR_C"/>
</dbReference>
<dbReference type="PROSITE" id="PS50043">
    <property type="entry name" value="HTH_LUXR_2"/>
    <property type="match status" value="1"/>
</dbReference>
<dbReference type="SMART" id="SM00421">
    <property type="entry name" value="HTH_LUXR"/>
    <property type="match status" value="1"/>
</dbReference>
<keyword evidence="3" id="KW-0804">Transcription</keyword>
<dbReference type="InterPro" id="IPR001789">
    <property type="entry name" value="Sig_transdc_resp-reg_receiver"/>
</dbReference>
<feature type="domain" description="Response regulatory" evidence="6">
    <location>
        <begin position="6"/>
        <end position="120"/>
    </location>
</feature>
<keyword evidence="4" id="KW-0597">Phosphoprotein</keyword>
<dbReference type="EMBL" id="QXDF01000002">
    <property type="protein sequence ID" value="RIA47693.1"/>
    <property type="molecule type" value="Genomic_DNA"/>
</dbReference>
<dbReference type="Pfam" id="PF00196">
    <property type="entry name" value="GerE"/>
    <property type="match status" value="1"/>
</dbReference>
<evidence type="ECO:0000256" key="2">
    <source>
        <dbReference type="ARBA" id="ARBA00023125"/>
    </source>
</evidence>
<evidence type="ECO:0000313" key="7">
    <source>
        <dbReference type="EMBL" id="RIA47693.1"/>
    </source>
</evidence>
<dbReference type="InterPro" id="IPR036388">
    <property type="entry name" value="WH-like_DNA-bd_sf"/>
</dbReference>
<dbReference type="Proteomes" id="UP000266273">
    <property type="component" value="Unassembled WGS sequence"/>
</dbReference>
<gene>
    <name evidence="7" type="ORF">BXY53_2258</name>
</gene>
<dbReference type="InterPro" id="IPR016032">
    <property type="entry name" value="Sig_transdc_resp-reg_C-effctor"/>
</dbReference>
<keyword evidence="8" id="KW-1185">Reference proteome</keyword>
<evidence type="ECO:0000256" key="1">
    <source>
        <dbReference type="ARBA" id="ARBA00023015"/>
    </source>
</evidence>
<sequence>MISYTTVGIFIYNDDVRANIVNELSSSRFALRSYSQAKEFVNALNSSQIDCALADAFFQNGKGADILDKLLKGVCECPVLLVDTVMHAGVTLNATGFGVAGVIRPPLTRNNLLQAIELALANGRGQERVGSSERFAKEEALQGLTCREREVLALLVSGYRNKMIAHELGISQRTVEVHRARLMRKLNVKSFADLIRLAMENRSAS</sequence>
<dbReference type="GO" id="GO:0006355">
    <property type="term" value="P:regulation of DNA-templated transcription"/>
    <property type="evidence" value="ECO:0007669"/>
    <property type="project" value="InterPro"/>
</dbReference>
<dbReference type="SUPFAM" id="SSF52172">
    <property type="entry name" value="CheY-like"/>
    <property type="match status" value="1"/>
</dbReference>
<dbReference type="GO" id="GO:0000160">
    <property type="term" value="P:phosphorelay signal transduction system"/>
    <property type="evidence" value="ECO:0007669"/>
    <property type="project" value="InterPro"/>
</dbReference>
<dbReference type="PRINTS" id="PR00038">
    <property type="entry name" value="HTHLUXR"/>
</dbReference>
<evidence type="ECO:0000256" key="4">
    <source>
        <dbReference type="PROSITE-ProRule" id="PRU00169"/>
    </source>
</evidence>
<dbReference type="PANTHER" id="PTHR44688">
    <property type="entry name" value="DNA-BINDING TRANSCRIPTIONAL ACTIVATOR DEVR_DOSR"/>
    <property type="match status" value="1"/>
</dbReference>
<evidence type="ECO:0000259" key="6">
    <source>
        <dbReference type="PROSITE" id="PS50110"/>
    </source>
</evidence>
<name>A0A397PGS8_9HYPH</name>
<dbReference type="Gene3D" id="1.10.10.10">
    <property type="entry name" value="Winged helix-like DNA-binding domain superfamily/Winged helix DNA-binding domain"/>
    <property type="match status" value="1"/>
</dbReference>
<protein>
    <submittedName>
        <fullName evidence="7">LuxR family two component transcriptional regulator</fullName>
    </submittedName>
</protein>
<dbReference type="PROSITE" id="PS00622">
    <property type="entry name" value="HTH_LUXR_1"/>
    <property type="match status" value="1"/>
</dbReference>
<evidence type="ECO:0000313" key="8">
    <source>
        <dbReference type="Proteomes" id="UP000266273"/>
    </source>
</evidence>
<organism evidence="7 8">
    <name type="scientific">Dichotomicrobium thermohalophilum</name>
    <dbReference type="NCBI Taxonomy" id="933063"/>
    <lineage>
        <taxon>Bacteria</taxon>
        <taxon>Pseudomonadati</taxon>
        <taxon>Pseudomonadota</taxon>
        <taxon>Alphaproteobacteria</taxon>
        <taxon>Hyphomicrobiales</taxon>
        <taxon>Hyphomicrobiaceae</taxon>
        <taxon>Dichotomicrobium</taxon>
    </lineage>
</organism>
<dbReference type="Gene3D" id="3.40.50.2300">
    <property type="match status" value="1"/>
</dbReference>